<keyword evidence="3" id="KW-1185">Reference proteome</keyword>
<protein>
    <recommendedName>
        <fullName evidence="1">Gp28/Gp37-like domain-containing protein</fullName>
    </recommendedName>
</protein>
<accession>A0A917AK67</accession>
<evidence type="ECO:0000313" key="2">
    <source>
        <dbReference type="EMBL" id="GGE58654.1"/>
    </source>
</evidence>
<dbReference type="Proteomes" id="UP000605259">
    <property type="component" value="Unassembled WGS sequence"/>
</dbReference>
<proteinExistence type="predicted"/>
<name>A0A917AK67_9BACI</name>
<dbReference type="EMBL" id="BMFK01000001">
    <property type="protein sequence ID" value="GGE58654.1"/>
    <property type="molecule type" value="Genomic_DNA"/>
</dbReference>
<dbReference type="Pfam" id="PF14594">
    <property type="entry name" value="Sipho_Gp37"/>
    <property type="match status" value="1"/>
</dbReference>
<evidence type="ECO:0000313" key="3">
    <source>
        <dbReference type="Proteomes" id="UP000605259"/>
    </source>
</evidence>
<comment type="caution">
    <text evidence="2">The sequence shown here is derived from an EMBL/GenBank/DDBJ whole genome shotgun (WGS) entry which is preliminary data.</text>
</comment>
<sequence>MEIFVFDLYFNRLGVIDDFISLKIERNYDKLSELEMSIDANSDAIKLLKAGHILAKSNDLKHGYLIMTDEYQDQKSSQLNIIAPSLNILLNRRLITGQQTYKGNAEDVIYSFINNNAIATSVNRVLPNFYIDNVKRCGLSNDEISISNKYLDDATYQNCKKHDVSFDVIFDIPNKKYHVVVWKGTDRSTQQDINSHVIFSKERENVIRQHYVESISDYKNVAIVAGEGEGLMRKYATVNDNLKGFDRIEAFVDARDLQSKYKNENGDEITLPDAEYTKLLNERGESKLSEYQKITTFESEVDLYANHVFGTDYAMGDIVSVKNDDLGIIMHPRIVSTLETYNKQGKELDIKFGTNIPTLTEKIKRMVK</sequence>
<dbReference type="AlphaFoldDB" id="A0A917AK67"/>
<dbReference type="RefSeq" id="WP_188386976.1">
    <property type="nucleotide sequence ID" value="NZ_BMFK01000001.1"/>
</dbReference>
<gene>
    <name evidence="2" type="ORF">GCM10007140_06260</name>
</gene>
<feature type="domain" description="Gp28/Gp37-like" evidence="1">
    <location>
        <begin position="3"/>
        <end position="354"/>
    </location>
</feature>
<reference evidence="2" key="1">
    <citation type="journal article" date="2014" name="Int. J. Syst. Evol. Microbiol.">
        <title>Complete genome sequence of Corynebacterium casei LMG S-19264T (=DSM 44701T), isolated from a smear-ripened cheese.</title>
        <authorList>
            <consortium name="US DOE Joint Genome Institute (JGI-PGF)"/>
            <person name="Walter F."/>
            <person name="Albersmeier A."/>
            <person name="Kalinowski J."/>
            <person name="Ruckert C."/>
        </authorList>
    </citation>
    <scope>NUCLEOTIDE SEQUENCE</scope>
    <source>
        <strain evidence="2">CGMCC 1.12698</strain>
    </source>
</reference>
<reference evidence="2" key="2">
    <citation type="submission" date="2020-09" db="EMBL/GenBank/DDBJ databases">
        <authorList>
            <person name="Sun Q."/>
            <person name="Zhou Y."/>
        </authorList>
    </citation>
    <scope>NUCLEOTIDE SEQUENCE</scope>
    <source>
        <strain evidence="2">CGMCC 1.12698</strain>
    </source>
</reference>
<organism evidence="2 3">
    <name type="scientific">Priestia taiwanensis</name>
    <dbReference type="NCBI Taxonomy" id="1347902"/>
    <lineage>
        <taxon>Bacteria</taxon>
        <taxon>Bacillati</taxon>
        <taxon>Bacillota</taxon>
        <taxon>Bacilli</taxon>
        <taxon>Bacillales</taxon>
        <taxon>Bacillaceae</taxon>
        <taxon>Priestia</taxon>
    </lineage>
</organism>
<dbReference type="InterPro" id="IPR029432">
    <property type="entry name" value="Gp28/Gp37-like_dom"/>
</dbReference>
<evidence type="ECO:0000259" key="1">
    <source>
        <dbReference type="Pfam" id="PF14594"/>
    </source>
</evidence>